<evidence type="ECO:0000313" key="1">
    <source>
        <dbReference type="EMBL" id="MFM0642337.1"/>
    </source>
</evidence>
<evidence type="ECO:0008006" key="3">
    <source>
        <dbReference type="Google" id="ProtNLM"/>
    </source>
</evidence>
<dbReference type="RefSeq" id="WP_408340936.1">
    <property type="nucleotide sequence ID" value="NZ_JAQQCF010000066.1"/>
</dbReference>
<evidence type="ECO:0000313" key="2">
    <source>
        <dbReference type="Proteomes" id="UP001629432"/>
    </source>
</evidence>
<protein>
    <recommendedName>
        <fullName evidence="3">DUF4238 domain-containing protein</fullName>
    </recommendedName>
</protein>
<organism evidence="1 2">
    <name type="scientific">Paraburkholderia metrosideri</name>
    <dbReference type="NCBI Taxonomy" id="580937"/>
    <lineage>
        <taxon>Bacteria</taxon>
        <taxon>Pseudomonadati</taxon>
        <taxon>Pseudomonadota</taxon>
        <taxon>Betaproteobacteria</taxon>
        <taxon>Burkholderiales</taxon>
        <taxon>Burkholderiaceae</taxon>
        <taxon>Paraburkholderia</taxon>
    </lineage>
</organism>
<dbReference type="EMBL" id="JAQQCF010000066">
    <property type="protein sequence ID" value="MFM0642337.1"/>
    <property type="molecule type" value="Genomic_DNA"/>
</dbReference>
<gene>
    <name evidence="1" type="ORF">PQQ63_37275</name>
</gene>
<comment type="caution">
    <text evidence="1">The sequence shown here is derived from an EMBL/GenBank/DDBJ whole genome shotgun (WGS) entry which is preliminary data.</text>
</comment>
<sequence>MTREHVIPAFLYDFQKQQQGGVLGWSEPAEKMVGGELKVKDVCGVCNNEILGKLDSYGKSLLTGHGLLVTNFKKEHIDLQYDYDMLTRWLLKISFNSSRTDNVHSPLFEKFIPYMLGTGSRPSRGQLSVICFLARAAEVPVDLRDKPLYVELAGSSGKFNPFIVRIAWAPSSGNYTVRIVILGALVFFMLMFPESVLPGHAASDIRKFLKSQRNTVELTPARRLVNVRQSVDSWLDLYQAQLIRQNSSAVELHRASASDQ</sequence>
<accession>A0ABW9E5P6</accession>
<dbReference type="Proteomes" id="UP001629432">
    <property type="component" value="Unassembled WGS sequence"/>
</dbReference>
<name>A0ABW9E5P6_9BURK</name>
<proteinExistence type="predicted"/>
<reference evidence="1 2" key="1">
    <citation type="journal article" date="2024" name="Chem. Sci.">
        <title>Discovery of megapolipeptins by genome mining of a Burkholderiales bacteria collection.</title>
        <authorList>
            <person name="Paulo B.S."/>
            <person name="Recchia M.J.J."/>
            <person name="Lee S."/>
            <person name="Fergusson C.H."/>
            <person name="Romanowski S.B."/>
            <person name="Hernandez A."/>
            <person name="Krull N."/>
            <person name="Liu D.Y."/>
            <person name="Cavanagh H."/>
            <person name="Bos A."/>
            <person name="Gray C.A."/>
            <person name="Murphy B.T."/>
            <person name="Linington R.G."/>
            <person name="Eustaquio A.S."/>
        </authorList>
    </citation>
    <scope>NUCLEOTIDE SEQUENCE [LARGE SCALE GENOMIC DNA]</scope>
    <source>
        <strain evidence="1 2">RL17-338-BIC-A</strain>
    </source>
</reference>
<keyword evidence="2" id="KW-1185">Reference proteome</keyword>